<accession>A0A8H4KY36</accession>
<dbReference type="EMBL" id="JAADYS010002138">
    <property type="protein sequence ID" value="KAF4459595.1"/>
    <property type="molecule type" value="Genomic_DNA"/>
</dbReference>
<comment type="caution">
    <text evidence="1">The sequence shown here is derived from an EMBL/GenBank/DDBJ whole genome shotgun (WGS) entry which is preliminary data.</text>
</comment>
<sequence>MLKIFLFFFQAPQTLNSITKHLGYILQKHTRHNRLDIIMADADCRVVGTATIVANSPIPGEVNMSVFNTYPDDSIKINFCTPVPGFANAWIGRFNNMGAFMALRNFVAPPGAPEPYILQFPEFAFTIHTLPNGQFNAEKTRLQVFGAVVIGMEGRDLSEFTSLSLKQVVEMVGGSWAVPA</sequence>
<dbReference type="Proteomes" id="UP000554235">
    <property type="component" value="Unassembled WGS sequence"/>
</dbReference>
<name>A0A8H4KY36_9HYPO</name>
<proteinExistence type="predicted"/>
<organism evidence="1 2">
    <name type="scientific">Fusarium albosuccineum</name>
    <dbReference type="NCBI Taxonomy" id="1237068"/>
    <lineage>
        <taxon>Eukaryota</taxon>
        <taxon>Fungi</taxon>
        <taxon>Dikarya</taxon>
        <taxon>Ascomycota</taxon>
        <taxon>Pezizomycotina</taxon>
        <taxon>Sordariomycetes</taxon>
        <taxon>Hypocreomycetidae</taxon>
        <taxon>Hypocreales</taxon>
        <taxon>Nectriaceae</taxon>
        <taxon>Fusarium</taxon>
        <taxon>Fusarium decemcellulare species complex</taxon>
    </lineage>
</organism>
<keyword evidence="2" id="KW-1185">Reference proteome</keyword>
<evidence type="ECO:0000313" key="2">
    <source>
        <dbReference type="Proteomes" id="UP000554235"/>
    </source>
</evidence>
<gene>
    <name evidence="1" type="ORF">FALBO_13650</name>
</gene>
<protein>
    <submittedName>
        <fullName evidence="1">Uncharacterized protein</fullName>
    </submittedName>
</protein>
<dbReference type="AlphaFoldDB" id="A0A8H4KY36"/>
<evidence type="ECO:0000313" key="1">
    <source>
        <dbReference type="EMBL" id="KAF4459595.1"/>
    </source>
</evidence>
<reference evidence="1 2" key="1">
    <citation type="submission" date="2020-01" db="EMBL/GenBank/DDBJ databases">
        <title>Identification and distribution of gene clusters putatively required for synthesis of sphingolipid metabolism inhibitors in phylogenetically diverse species of the filamentous fungus Fusarium.</title>
        <authorList>
            <person name="Kim H.-S."/>
            <person name="Busman M."/>
            <person name="Brown D.W."/>
            <person name="Divon H."/>
            <person name="Uhlig S."/>
            <person name="Proctor R.H."/>
        </authorList>
    </citation>
    <scope>NUCLEOTIDE SEQUENCE [LARGE SCALE GENOMIC DNA]</scope>
    <source>
        <strain evidence="1 2">NRRL 20459</strain>
    </source>
</reference>